<organism evidence="1 2">
    <name type="scientific">Guyanagaster necrorhizus</name>
    <dbReference type="NCBI Taxonomy" id="856835"/>
    <lineage>
        <taxon>Eukaryota</taxon>
        <taxon>Fungi</taxon>
        <taxon>Dikarya</taxon>
        <taxon>Basidiomycota</taxon>
        <taxon>Agaricomycotina</taxon>
        <taxon>Agaricomycetes</taxon>
        <taxon>Agaricomycetidae</taxon>
        <taxon>Agaricales</taxon>
        <taxon>Marasmiineae</taxon>
        <taxon>Physalacriaceae</taxon>
        <taxon>Guyanagaster</taxon>
    </lineage>
</organism>
<evidence type="ECO:0000313" key="2">
    <source>
        <dbReference type="Proteomes" id="UP000812287"/>
    </source>
</evidence>
<gene>
    <name evidence="1" type="ORF">BT62DRAFT_935974</name>
</gene>
<dbReference type="RefSeq" id="XP_043035905.1">
    <property type="nucleotide sequence ID" value="XM_043187043.1"/>
</dbReference>
<dbReference type="AlphaFoldDB" id="A0A9P7VKU9"/>
<proteinExistence type="predicted"/>
<dbReference type="EMBL" id="MU250551">
    <property type="protein sequence ID" value="KAG7442405.1"/>
    <property type="molecule type" value="Genomic_DNA"/>
</dbReference>
<sequence length="85" mass="9781">MCDPHGQSSLITRNYSVYNEVSTDKYSIGFEAVSRRCHFSEILCTQFLEARAECDFSSRSGIFSHHSSVASLFQCKWSILWTGWF</sequence>
<dbReference type="GeneID" id="66109340"/>
<evidence type="ECO:0000313" key="1">
    <source>
        <dbReference type="EMBL" id="KAG7442405.1"/>
    </source>
</evidence>
<name>A0A9P7VKU9_9AGAR</name>
<protein>
    <submittedName>
        <fullName evidence="1">Uncharacterized protein</fullName>
    </submittedName>
</protein>
<comment type="caution">
    <text evidence="1">The sequence shown here is derived from an EMBL/GenBank/DDBJ whole genome shotgun (WGS) entry which is preliminary data.</text>
</comment>
<reference evidence="1" key="1">
    <citation type="submission" date="2020-11" db="EMBL/GenBank/DDBJ databases">
        <title>Adaptations for nitrogen fixation in a non-lichenized fungal sporocarp promotes dispersal by wood-feeding termites.</title>
        <authorList>
            <consortium name="DOE Joint Genome Institute"/>
            <person name="Koch R.A."/>
            <person name="Yoon G."/>
            <person name="Arayal U."/>
            <person name="Lail K."/>
            <person name="Amirebrahimi M."/>
            <person name="Labutti K."/>
            <person name="Lipzen A."/>
            <person name="Riley R."/>
            <person name="Barry K."/>
            <person name="Henrissat B."/>
            <person name="Grigoriev I.V."/>
            <person name="Herr J.R."/>
            <person name="Aime M.C."/>
        </authorList>
    </citation>
    <scope>NUCLEOTIDE SEQUENCE</scope>
    <source>
        <strain evidence="1">MCA 3950</strain>
    </source>
</reference>
<accession>A0A9P7VKU9</accession>
<dbReference type="Proteomes" id="UP000812287">
    <property type="component" value="Unassembled WGS sequence"/>
</dbReference>
<keyword evidence="2" id="KW-1185">Reference proteome</keyword>